<dbReference type="Pfam" id="PF09331">
    <property type="entry name" value="DUF1985"/>
    <property type="match status" value="1"/>
</dbReference>
<organism evidence="3 4">
    <name type="scientific">Dipteronia dyeriana</name>
    <dbReference type="NCBI Taxonomy" id="168575"/>
    <lineage>
        <taxon>Eukaryota</taxon>
        <taxon>Viridiplantae</taxon>
        <taxon>Streptophyta</taxon>
        <taxon>Embryophyta</taxon>
        <taxon>Tracheophyta</taxon>
        <taxon>Spermatophyta</taxon>
        <taxon>Magnoliopsida</taxon>
        <taxon>eudicotyledons</taxon>
        <taxon>Gunneridae</taxon>
        <taxon>Pentapetalae</taxon>
        <taxon>rosids</taxon>
        <taxon>malvids</taxon>
        <taxon>Sapindales</taxon>
        <taxon>Sapindaceae</taxon>
        <taxon>Hippocastanoideae</taxon>
        <taxon>Acereae</taxon>
        <taxon>Dipteronia</taxon>
    </lineage>
</organism>
<evidence type="ECO:0000313" key="4">
    <source>
        <dbReference type="Proteomes" id="UP001280121"/>
    </source>
</evidence>
<feature type="region of interest" description="Disordered" evidence="1">
    <location>
        <begin position="274"/>
        <end position="308"/>
    </location>
</feature>
<reference evidence="3" key="1">
    <citation type="journal article" date="2023" name="Plant J.">
        <title>Genome sequences and population genomics provide insights into the demographic history, inbreeding, and mutation load of two 'living fossil' tree species of Dipteronia.</title>
        <authorList>
            <person name="Feng Y."/>
            <person name="Comes H.P."/>
            <person name="Chen J."/>
            <person name="Zhu S."/>
            <person name="Lu R."/>
            <person name="Zhang X."/>
            <person name="Li P."/>
            <person name="Qiu J."/>
            <person name="Olsen K.M."/>
            <person name="Qiu Y."/>
        </authorList>
    </citation>
    <scope>NUCLEOTIDE SEQUENCE</scope>
    <source>
        <strain evidence="3">KIB01</strain>
    </source>
</reference>
<dbReference type="PANTHER" id="PTHR48449">
    <property type="entry name" value="DUF1985 DOMAIN-CONTAINING PROTEIN"/>
    <property type="match status" value="1"/>
</dbReference>
<proteinExistence type="predicted"/>
<sequence length="308" mass="35769">MYCFCDIADDEQVEELLKTPEGYWFKRKLTRHDHFEALACIDDALNRVPEEFAVEDRHHIMAFSFRHFMSMHRELKFSGGVIHQLLLWESDHDGPIDEMRFLLGNHVVRFLKVEFNLITGLHFGVVADTSMYVIVENGIHQRYFPGHDEVLLDDLKVVLTRGEFQQVYDAVKLGLIYMLNWILMGVDERLKIPVWQFRLVDDLNAFNAFLWVIYFRGDPPTGCRFQDSKVTNLSPRMLKWKLTKQHRGKKLDKIFSARDDRVHLPTVSIPTINIDRSEEKGGGGRCSETDPSDPTGADFSGMDTGRFE</sequence>
<evidence type="ECO:0000259" key="2">
    <source>
        <dbReference type="Pfam" id="PF09331"/>
    </source>
</evidence>
<feature type="domain" description="DUF1985" evidence="2">
    <location>
        <begin position="97"/>
        <end position="211"/>
    </location>
</feature>
<gene>
    <name evidence="3" type="ORF">Ddye_026860</name>
</gene>
<name>A0AAD9TN19_9ROSI</name>
<dbReference type="InterPro" id="IPR015410">
    <property type="entry name" value="DUF1985"/>
</dbReference>
<dbReference type="EMBL" id="JANJYI010000008">
    <property type="protein sequence ID" value="KAK2639065.1"/>
    <property type="molecule type" value="Genomic_DNA"/>
</dbReference>
<dbReference type="Proteomes" id="UP001280121">
    <property type="component" value="Unassembled WGS sequence"/>
</dbReference>
<accession>A0AAD9TN19</accession>
<dbReference type="PANTHER" id="PTHR48449:SF1">
    <property type="entry name" value="DUF1985 DOMAIN-CONTAINING PROTEIN"/>
    <property type="match status" value="1"/>
</dbReference>
<protein>
    <recommendedName>
        <fullName evidence="2">DUF1985 domain-containing protein</fullName>
    </recommendedName>
</protein>
<dbReference type="AlphaFoldDB" id="A0AAD9TN19"/>
<comment type="caution">
    <text evidence="3">The sequence shown here is derived from an EMBL/GenBank/DDBJ whole genome shotgun (WGS) entry which is preliminary data.</text>
</comment>
<keyword evidence="4" id="KW-1185">Reference proteome</keyword>
<evidence type="ECO:0000313" key="3">
    <source>
        <dbReference type="EMBL" id="KAK2639065.1"/>
    </source>
</evidence>
<evidence type="ECO:0000256" key="1">
    <source>
        <dbReference type="SAM" id="MobiDB-lite"/>
    </source>
</evidence>